<evidence type="ECO:0000256" key="4">
    <source>
        <dbReference type="ARBA" id="ARBA00023136"/>
    </source>
</evidence>
<keyword evidence="1" id="KW-1003">Cell membrane</keyword>
<dbReference type="GO" id="GO:0016829">
    <property type="term" value="F:lyase activity"/>
    <property type="evidence" value="ECO:0007669"/>
    <property type="project" value="UniProtKB-KW"/>
</dbReference>
<keyword evidence="2 7" id="KW-0812">Transmembrane</keyword>
<evidence type="ECO:0000256" key="5">
    <source>
        <dbReference type="ARBA" id="ARBA00023239"/>
    </source>
</evidence>
<evidence type="ECO:0000256" key="6">
    <source>
        <dbReference type="ARBA" id="ARBA00023316"/>
    </source>
</evidence>
<proteinExistence type="inferred from homology"/>
<gene>
    <name evidence="8" type="ORF">UFOPK1392_00057</name>
</gene>
<keyword evidence="4 7" id="KW-0472">Membrane</keyword>
<dbReference type="Pfam" id="PF02618">
    <property type="entry name" value="YceG"/>
    <property type="match status" value="1"/>
</dbReference>
<dbReference type="AlphaFoldDB" id="A0A6J5Y8Z3"/>
<dbReference type="InterPro" id="IPR003770">
    <property type="entry name" value="MLTG-like"/>
</dbReference>
<name>A0A6J5Y8Z3_9ZZZZ</name>
<dbReference type="GO" id="GO:0071555">
    <property type="term" value="P:cell wall organization"/>
    <property type="evidence" value="ECO:0007669"/>
    <property type="project" value="UniProtKB-KW"/>
</dbReference>
<keyword evidence="6" id="KW-0961">Cell wall biogenesis/degradation</keyword>
<evidence type="ECO:0000256" key="3">
    <source>
        <dbReference type="ARBA" id="ARBA00022989"/>
    </source>
</evidence>
<dbReference type="NCBIfam" id="TIGR00247">
    <property type="entry name" value="endolytic transglycosylase MltG"/>
    <property type="match status" value="1"/>
</dbReference>
<dbReference type="HAMAP" id="MF_02065">
    <property type="entry name" value="MltG"/>
    <property type="match status" value="1"/>
</dbReference>
<evidence type="ECO:0000256" key="7">
    <source>
        <dbReference type="SAM" id="Phobius"/>
    </source>
</evidence>
<reference evidence="8" key="1">
    <citation type="submission" date="2020-05" db="EMBL/GenBank/DDBJ databases">
        <authorList>
            <person name="Chiriac C."/>
            <person name="Salcher M."/>
            <person name="Ghai R."/>
            <person name="Kavagutti S V."/>
        </authorList>
    </citation>
    <scope>NUCLEOTIDE SEQUENCE</scope>
</reference>
<evidence type="ECO:0000313" key="8">
    <source>
        <dbReference type="EMBL" id="CAB4322323.1"/>
    </source>
</evidence>
<organism evidence="8">
    <name type="scientific">freshwater metagenome</name>
    <dbReference type="NCBI Taxonomy" id="449393"/>
    <lineage>
        <taxon>unclassified sequences</taxon>
        <taxon>metagenomes</taxon>
        <taxon>ecological metagenomes</taxon>
    </lineage>
</organism>
<dbReference type="PANTHER" id="PTHR30518:SF2">
    <property type="entry name" value="ENDOLYTIC MUREIN TRANSGLYCOSYLASE"/>
    <property type="match status" value="1"/>
</dbReference>
<keyword evidence="5" id="KW-0456">Lyase</keyword>
<accession>A0A6J5Y8Z3</accession>
<dbReference type="Gene3D" id="3.30.1490.480">
    <property type="entry name" value="Endolytic murein transglycosylase"/>
    <property type="match status" value="1"/>
</dbReference>
<dbReference type="EMBL" id="CAEMXZ010000001">
    <property type="protein sequence ID" value="CAB4322323.1"/>
    <property type="molecule type" value="Genomic_DNA"/>
</dbReference>
<keyword evidence="3 7" id="KW-1133">Transmembrane helix</keyword>
<sequence length="401" mass="42538">MPDLPDPFELLGLEPESTPAVPAQQTGPVTFSADAVPVTQFDPSTVAAAGGSGRSAGRRKVLLAVLAVIVVLFVGAGFWVRSQLDPGSPGEAVAFTISKGSTSADVASSLEKEGIITNATVFGWYLKVNGGGPFQAGEYDGLYLHSSMSAVVNVLEKGPAPPKTVSFLVREGLWVSETRALILESFPTIDPATLDQVMGSTHPTLQPTGSTNLEGFLFPAKYEVAQADVGNAQKVIDQMISAFDRVSATEGLPDASTKLAGAAGKLTVTPYQALIVASLIESEAKVAEDRPKIARVIYNRMARGEMLGIDASVLYALQKRKTSLTNSDLRVDSPYNTRLKNGLPPTPINSPGQDSIHAALNPAPGDWLYYVLTDKDGRHYFTKSASDFQRAVNDAKARGIF</sequence>
<dbReference type="CDD" id="cd08010">
    <property type="entry name" value="MltG_like"/>
    <property type="match status" value="1"/>
</dbReference>
<feature type="transmembrane region" description="Helical" evidence="7">
    <location>
        <begin position="61"/>
        <end position="80"/>
    </location>
</feature>
<evidence type="ECO:0000256" key="2">
    <source>
        <dbReference type="ARBA" id="ARBA00022692"/>
    </source>
</evidence>
<evidence type="ECO:0000256" key="1">
    <source>
        <dbReference type="ARBA" id="ARBA00022475"/>
    </source>
</evidence>
<protein>
    <submittedName>
        <fullName evidence="8">Unannotated protein</fullName>
    </submittedName>
</protein>
<dbReference type="PANTHER" id="PTHR30518">
    <property type="entry name" value="ENDOLYTIC MUREIN TRANSGLYCOSYLASE"/>
    <property type="match status" value="1"/>
</dbReference>